<organism evidence="1 2">
    <name type="scientific">Cerrena zonata</name>
    <dbReference type="NCBI Taxonomy" id="2478898"/>
    <lineage>
        <taxon>Eukaryota</taxon>
        <taxon>Fungi</taxon>
        <taxon>Dikarya</taxon>
        <taxon>Basidiomycota</taxon>
        <taxon>Agaricomycotina</taxon>
        <taxon>Agaricomycetes</taxon>
        <taxon>Polyporales</taxon>
        <taxon>Cerrenaceae</taxon>
        <taxon>Cerrena</taxon>
    </lineage>
</organism>
<protein>
    <submittedName>
        <fullName evidence="1">Uncharacterized protein</fullName>
    </submittedName>
</protein>
<accession>A0AAW0FRB3</accession>
<sequence length="53" mass="5862">MSAMNSTNGTVPVVPIDPATIAAIQAIFKVELDYRVNQRGTFEDHYLTNARSH</sequence>
<gene>
    <name evidence="1" type="ORF">QCA50_016077</name>
</gene>
<evidence type="ECO:0000313" key="1">
    <source>
        <dbReference type="EMBL" id="KAK7680769.1"/>
    </source>
</evidence>
<comment type="caution">
    <text evidence="1">The sequence shown here is derived from an EMBL/GenBank/DDBJ whole genome shotgun (WGS) entry which is preliminary data.</text>
</comment>
<dbReference type="EMBL" id="JASBNA010000046">
    <property type="protein sequence ID" value="KAK7680769.1"/>
    <property type="molecule type" value="Genomic_DNA"/>
</dbReference>
<dbReference type="Proteomes" id="UP001385951">
    <property type="component" value="Unassembled WGS sequence"/>
</dbReference>
<reference evidence="1 2" key="1">
    <citation type="submission" date="2022-09" db="EMBL/GenBank/DDBJ databases">
        <authorList>
            <person name="Palmer J.M."/>
        </authorList>
    </citation>
    <scope>NUCLEOTIDE SEQUENCE [LARGE SCALE GENOMIC DNA]</scope>
    <source>
        <strain evidence="1 2">DSM 7382</strain>
    </source>
</reference>
<evidence type="ECO:0000313" key="2">
    <source>
        <dbReference type="Proteomes" id="UP001385951"/>
    </source>
</evidence>
<keyword evidence="2" id="KW-1185">Reference proteome</keyword>
<dbReference type="AlphaFoldDB" id="A0AAW0FRB3"/>
<proteinExistence type="predicted"/>
<name>A0AAW0FRB3_9APHY</name>